<dbReference type="OMA" id="NKIHEKM"/>
<reference evidence="7" key="1">
    <citation type="journal article" date="2006" name="Science">
        <title>Phytophthora genome sequences uncover evolutionary origins and mechanisms of pathogenesis.</title>
        <authorList>
            <person name="Tyler B.M."/>
            <person name="Tripathy S."/>
            <person name="Zhang X."/>
            <person name="Dehal P."/>
            <person name="Jiang R.H."/>
            <person name="Aerts A."/>
            <person name="Arredondo F.D."/>
            <person name="Baxter L."/>
            <person name="Bensasson D."/>
            <person name="Beynon J.L."/>
            <person name="Chapman J."/>
            <person name="Damasceno C.M."/>
            <person name="Dorrance A.E."/>
            <person name="Dou D."/>
            <person name="Dickerman A.W."/>
            <person name="Dubchak I.L."/>
            <person name="Garbelotto M."/>
            <person name="Gijzen M."/>
            <person name="Gordon S.G."/>
            <person name="Govers F."/>
            <person name="Grunwald N.J."/>
            <person name="Huang W."/>
            <person name="Ivors K.L."/>
            <person name="Jones R.W."/>
            <person name="Kamoun S."/>
            <person name="Krampis K."/>
            <person name="Lamour K.H."/>
            <person name="Lee M.K."/>
            <person name="McDonald W.H."/>
            <person name="Medina M."/>
            <person name="Meijer H.J."/>
            <person name="Nordberg E.K."/>
            <person name="Maclean D.J."/>
            <person name="Ospina-Giraldo M.D."/>
            <person name="Morris P.F."/>
            <person name="Phuntumart V."/>
            <person name="Putnam N.H."/>
            <person name="Rash S."/>
            <person name="Rose J.K."/>
            <person name="Sakihama Y."/>
            <person name="Salamov A.A."/>
            <person name="Savidor A."/>
            <person name="Scheuring C.F."/>
            <person name="Smith B.M."/>
            <person name="Sobral B.W."/>
            <person name="Terry A."/>
            <person name="Torto-Alalibo T.A."/>
            <person name="Win J."/>
            <person name="Xu Z."/>
            <person name="Zhang H."/>
            <person name="Grigoriev I.V."/>
            <person name="Rokhsar D.S."/>
            <person name="Boore J.L."/>
        </authorList>
    </citation>
    <scope>NUCLEOTIDE SEQUENCE [LARGE SCALE GENOMIC DNA]</scope>
    <source>
        <strain evidence="7">Pr102</strain>
    </source>
</reference>
<dbReference type="GO" id="GO:0003723">
    <property type="term" value="F:RNA binding"/>
    <property type="evidence" value="ECO:0000318"/>
    <property type="project" value="GO_Central"/>
</dbReference>
<dbReference type="VEuPathDB" id="FungiDB:KRP23_7036"/>
<evidence type="ECO:0000313" key="6">
    <source>
        <dbReference type="EnsemblProtists" id="Phyra74014"/>
    </source>
</evidence>
<dbReference type="GO" id="GO:0005737">
    <property type="term" value="C:cytoplasm"/>
    <property type="evidence" value="ECO:0000318"/>
    <property type="project" value="GO_Central"/>
</dbReference>
<dbReference type="SUPFAM" id="SSF74784">
    <property type="entry name" value="Translin"/>
    <property type="match status" value="1"/>
</dbReference>
<comment type="similarity">
    <text evidence="3">Belongs to the translin family.</text>
</comment>
<organism evidence="6 7">
    <name type="scientific">Phytophthora ramorum</name>
    <name type="common">Sudden oak death agent</name>
    <dbReference type="NCBI Taxonomy" id="164328"/>
    <lineage>
        <taxon>Eukaryota</taxon>
        <taxon>Sar</taxon>
        <taxon>Stramenopiles</taxon>
        <taxon>Oomycota</taxon>
        <taxon>Peronosporomycetes</taxon>
        <taxon>Peronosporales</taxon>
        <taxon>Peronosporaceae</taxon>
        <taxon>Phytophthora</taxon>
    </lineage>
</organism>
<dbReference type="Pfam" id="PF01997">
    <property type="entry name" value="Translin"/>
    <property type="match status" value="1"/>
</dbReference>
<evidence type="ECO:0000256" key="5">
    <source>
        <dbReference type="ARBA" id="ARBA00023242"/>
    </source>
</evidence>
<dbReference type="InterPro" id="IPR002848">
    <property type="entry name" value="Translin_fam"/>
</dbReference>
<dbReference type="InterPro" id="IPR016068">
    <property type="entry name" value="Translin_N"/>
</dbReference>
<reference evidence="6" key="2">
    <citation type="submission" date="2015-06" db="UniProtKB">
        <authorList>
            <consortium name="EnsemblProtists"/>
        </authorList>
    </citation>
    <scope>IDENTIFICATION</scope>
    <source>
        <strain evidence="6">Pr102</strain>
    </source>
</reference>
<evidence type="ECO:0008006" key="8">
    <source>
        <dbReference type="Google" id="ProtNLM"/>
    </source>
</evidence>
<dbReference type="HOGENOM" id="CLU_067225_3_0_1"/>
<proteinExistence type="inferred from homology"/>
<dbReference type="EnsemblProtists" id="Phyra74014">
    <property type="protein sequence ID" value="Phyra74014"/>
    <property type="gene ID" value="Phyra74014"/>
</dbReference>
<keyword evidence="7" id="KW-1185">Reference proteome</keyword>
<dbReference type="GO" id="GO:0005634">
    <property type="term" value="C:nucleus"/>
    <property type="evidence" value="ECO:0000318"/>
    <property type="project" value="GO_Central"/>
</dbReference>
<sequence length="229" mass="26044">MELAATSTEALLERQDFVDMNRVYHPALTFRFCAEMHEYDEMREKIIKRSREILKASKQAIFALHRADRDEALKLLDNAEKVIPELVALTEENPSLRDGALSSSLEEYTEAKCFCYYLDTKSLLPRRDVPVVQKKEYLGGVIDFTGDTGDHVEAVLQLGLTVEAISGELIQFDFRNGPLRRKFDSVKYNLRKLENTLYELSLVTNSGLTLQAHSVQETPAAPARDDNDE</sequence>
<comment type="subcellular location">
    <subcellularLocation>
        <location evidence="2">Cytoplasm</location>
    </subcellularLocation>
    <subcellularLocation>
        <location evidence="1">Nucleus</location>
    </subcellularLocation>
</comment>
<keyword evidence="4" id="KW-0963">Cytoplasm</keyword>
<dbReference type="Gene3D" id="1.20.58.190">
    <property type="entry name" value="Translin, domain 1"/>
    <property type="match status" value="1"/>
</dbReference>
<name>H3GED9_PHYRM</name>
<protein>
    <recommendedName>
        <fullName evidence="8">Translin</fullName>
    </recommendedName>
</protein>
<accession>H3GED9</accession>
<keyword evidence="5" id="KW-0539">Nucleus</keyword>
<dbReference type="EMBL" id="DS566002">
    <property type="status" value="NOT_ANNOTATED_CDS"/>
    <property type="molecule type" value="Genomic_DNA"/>
</dbReference>
<dbReference type="CDD" id="cd14820">
    <property type="entry name" value="TRAX"/>
    <property type="match status" value="1"/>
</dbReference>
<dbReference type="GO" id="GO:0043565">
    <property type="term" value="F:sequence-specific DNA binding"/>
    <property type="evidence" value="ECO:0007669"/>
    <property type="project" value="InterPro"/>
</dbReference>
<dbReference type="InterPro" id="IPR036081">
    <property type="entry name" value="Translin_sf"/>
</dbReference>
<dbReference type="Gene3D" id="1.20.58.200">
    <property type="entry name" value="Translin, domain 2"/>
    <property type="match status" value="1"/>
</dbReference>
<dbReference type="InterPro" id="IPR016069">
    <property type="entry name" value="Translin_C"/>
</dbReference>
<dbReference type="PANTHER" id="PTHR10741">
    <property type="entry name" value="TRANSLIN AND TRANSLIN ASSOCIATED PROTEIN X"/>
    <property type="match status" value="1"/>
</dbReference>
<dbReference type="AlphaFoldDB" id="H3GED9"/>
<dbReference type="eggNOG" id="ENOG502S6RA">
    <property type="taxonomic scope" value="Eukaryota"/>
</dbReference>
<dbReference type="Proteomes" id="UP000005238">
    <property type="component" value="Unassembled WGS sequence"/>
</dbReference>
<dbReference type="InParanoid" id="H3GED9"/>
<evidence type="ECO:0000256" key="4">
    <source>
        <dbReference type="ARBA" id="ARBA00022490"/>
    </source>
</evidence>
<evidence type="ECO:0000313" key="7">
    <source>
        <dbReference type="Proteomes" id="UP000005238"/>
    </source>
</evidence>
<evidence type="ECO:0000256" key="3">
    <source>
        <dbReference type="ARBA" id="ARBA00005902"/>
    </source>
</evidence>
<evidence type="ECO:0000256" key="2">
    <source>
        <dbReference type="ARBA" id="ARBA00004496"/>
    </source>
</evidence>
<dbReference type="STRING" id="164328.H3GED9"/>
<evidence type="ECO:0000256" key="1">
    <source>
        <dbReference type="ARBA" id="ARBA00004123"/>
    </source>
</evidence>
<dbReference type="VEuPathDB" id="FungiDB:KRP22_12135"/>
<dbReference type="GO" id="GO:0004521">
    <property type="term" value="F:RNA endonuclease activity"/>
    <property type="evidence" value="ECO:0000318"/>
    <property type="project" value="GO_Central"/>
</dbReference>